<reference evidence="3 4" key="1">
    <citation type="submission" date="2019-03" db="EMBL/GenBank/DDBJ databases">
        <title>Sequencing the genomes of 1000 actinobacteria strains.</title>
        <authorList>
            <person name="Klenk H.-P."/>
        </authorList>
    </citation>
    <scope>NUCLEOTIDE SEQUENCE [LARGE SCALE GENOMIC DNA]</scope>
    <source>
        <strain evidence="3 4">DSM 44969</strain>
    </source>
</reference>
<dbReference type="OrthoDB" id="9763644at2"/>
<evidence type="ECO:0000313" key="4">
    <source>
        <dbReference type="Proteomes" id="UP000295560"/>
    </source>
</evidence>
<proteinExistence type="predicted"/>
<gene>
    <name evidence="3" type="ORF">EV378_1250</name>
</gene>
<evidence type="ECO:0000259" key="2">
    <source>
        <dbReference type="SMART" id="SM00885"/>
    </source>
</evidence>
<dbReference type="AlphaFoldDB" id="A0A4R1I5U1"/>
<comment type="caution">
    <text evidence="3">The sequence shown here is derived from an EMBL/GenBank/DDBJ whole genome shotgun (WGS) entry which is preliminary data.</text>
</comment>
<dbReference type="InterPro" id="IPR006500">
    <property type="entry name" value="Helicase_put_C_phage/plasmid"/>
</dbReference>
<organism evidence="3 4">
    <name type="scientific">Pseudonocardia endophytica</name>
    <dbReference type="NCBI Taxonomy" id="401976"/>
    <lineage>
        <taxon>Bacteria</taxon>
        <taxon>Bacillati</taxon>
        <taxon>Actinomycetota</taxon>
        <taxon>Actinomycetes</taxon>
        <taxon>Pseudonocardiales</taxon>
        <taxon>Pseudonocardiaceae</taxon>
        <taxon>Pseudonocardia</taxon>
    </lineage>
</organism>
<dbReference type="Proteomes" id="UP000295560">
    <property type="component" value="Unassembled WGS sequence"/>
</dbReference>
<evidence type="ECO:0000313" key="3">
    <source>
        <dbReference type="EMBL" id="TCK25442.1"/>
    </source>
</evidence>
<dbReference type="EMBL" id="SMFZ01000001">
    <property type="protein sequence ID" value="TCK25442.1"/>
    <property type="molecule type" value="Genomic_DNA"/>
</dbReference>
<evidence type="ECO:0000256" key="1">
    <source>
        <dbReference type="ARBA" id="ARBA00022801"/>
    </source>
</evidence>
<name>A0A4R1I5U1_PSEEN</name>
<dbReference type="PANTHER" id="PTHR35372">
    <property type="entry name" value="ATP BINDING PROTEIN-RELATED"/>
    <property type="match status" value="1"/>
</dbReference>
<dbReference type="RefSeq" id="WP_132421747.1">
    <property type="nucleotide sequence ID" value="NZ_SMFZ01000001.1"/>
</dbReference>
<accession>A0A4R1I5U1</accession>
<keyword evidence="4" id="KW-1185">Reference proteome</keyword>
<dbReference type="NCBIfam" id="TIGR01613">
    <property type="entry name" value="primase_Cterm"/>
    <property type="match status" value="1"/>
</dbReference>
<dbReference type="SMART" id="SM00885">
    <property type="entry name" value="D5_N"/>
    <property type="match status" value="1"/>
</dbReference>
<dbReference type="PANTHER" id="PTHR35372:SF2">
    <property type="entry name" value="SF3 HELICASE DOMAIN-CONTAINING PROTEIN"/>
    <property type="match status" value="1"/>
</dbReference>
<dbReference type="GO" id="GO:0016787">
    <property type="term" value="F:hydrolase activity"/>
    <property type="evidence" value="ECO:0007669"/>
    <property type="project" value="UniProtKB-KW"/>
</dbReference>
<feature type="domain" description="Bacteriophage/plasmid primase P4 C-terminal" evidence="2">
    <location>
        <begin position="32"/>
        <end position="213"/>
    </location>
</feature>
<protein>
    <submittedName>
        <fullName evidence="3">P4 family phage/plasmid primase-like protein</fullName>
    </submittedName>
</protein>
<dbReference type="Pfam" id="PF08706">
    <property type="entry name" value="D5_N"/>
    <property type="match status" value="1"/>
</dbReference>
<dbReference type="InterPro" id="IPR014818">
    <property type="entry name" value="Phage/plasmid_primase_P4_C"/>
</dbReference>
<sequence length="500" mass="56032">MTAGQGRPMDPRVRVAMLTKYRQRSWDGQSDGDRLVDHYGDELRWIADARAWAYWTGRHWSTDGAATEVLHRARATLDRLPETEARHYSPDPDVPSRSYDAFAADPAAEPADHALDKKSDRARFLAYVRTRRTLAAHTAMTMEATGTRRLSVLRDQFDREPMRLNVGNGVLDLTAATLGRPDPAALMMLHTPVPFDADTECPEWLGLLERLQPDPAMREYVQRWVGYSLTGCTDEHAMAVHHGPAKDARRAVFGVLRAVFGTYAQSVPKGTLVESLNDNKVPNDLARMVGRRLLVANEPVRNARLDEEIVGAIVEGQPVAARHMRDEWFEFAPVGKLHLTCTHMPGFGSESPEAAKSLHVIPWLHSIEPTELAKLTAWVIDHELPGVLAWAVRGCANWQRLGLAPPVEVADGTREHLFQGSALAQWREARLVEVDPERWVEVADVYPDYRSWMERAGERPVPQTYLSRLLAEQFGIKHGRARDAKRRAALFGVVLASDAP</sequence>
<keyword evidence="1" id="KW-0378">Hydrolase</keyword>
<dbReference type="InterPro" id="IPR051620">
    <property type="entry name" value="ORF904-like_C"/>
</dbReference>